<dbReference type="PROSITE" id="PS51257">
    <property type="entry name" value="PROKAR_LIPOPROTEIN"/>
    <property type="match status" value="1"/>
</dbReference>
<dbReference type="PANTHER" id="PTHR35532">
    <property type="entry name" value="SIMILAR TO POLYHYDROXYALKANOATE DEPOLYMERASE"/>
    <property type="match status" value="1"/>
</dbReference>
<dbReference type="AlphaFoldDB" id="A0A381UPR1"/>
<accession>A0A381UPR1</accession>
<proteinExistence type="predicted"/>
<sequence>MKNKFLIIFIISIFSCNSNNSIDIDLDNKVIIPKTYVVYKTSNPIKIDGKEGESDWEKAIFSDDFIDIEGYKIPKQKTNVKMLWDDKYLYIFAKLYEEHIWGDLTERDALIFNNNDFEVFINPNDHVFSYGEIEINALGTLWDLFLNKPYRLGGKADSKWNIKGIKSAVEINGTINNSNDIDNYWTVELAIPLNEISQLKDPYSTDNTKAGDLWRINFSRVNWDFEFINGKYSRKKENEKFLPEYNWVWSPQGKINMHIPENWGYLIFSDNSLKKQISYNTDIELEQTLYAIFREIRFGNLKELTNLKQGAKIEFKPEKLNDKTIFSTFHKTSNGFRIESKYKTGLLKYSIDQSGLINRKKLF</sequence>
<protein>
    <recommendedName>
        <fullName evidence="1">Carbohydrate-binding domain-containing protein</fullName>
    </recommendedName>
</protein>
<feature type="domain" description="Carbohydrate-binding" evidence="1">
    <location>
        <begin position="47"/>
        <end position="196"/>
    </location>
</feature>
<dbReference type="SUPFAM" id="SSF49344">
    <property type="entry name" value="CBD9-like"/>
    <property type="match status" value="1"/>
</dbReference>
<dbReference type="GO" id="GO:0016052">
    <property type="term" value="P:carbohydrate catabolic process"/>
    <property type="evidence" value="ECO:0007669"/>
    <property type="project" value="InterPro"/>
</dbReference>
<dbReference type="EMBL" id="UINC01006873">
    <property type="protein sequence ID" value="SVA30136.1"/>
    <property type="molecule type" value="Genomic_DNA"/>
</dbReference>
<evidence type="ECO:0000313" key="2">
    <source>
        <dbReference type="EMBL" id="SVA30136.1"/>
    </source>
</evidence>
<reference evidence="2" key="1">
    <citation type="submission" date="2018-05" db="EMBL/GenBank/DDBJ databases">
        <authorList>
            <person name="Lanie J.A."/>
            <person name="Ng W.-L."/>
            <person name="Kazmierczak K.M."/>
            <person name="Andrzejewski T.M."/>
            <person name="Davidsen T.M."/>
            <person name="Wayne K.J."/>
            <person name="Tettelin H."/>
            <person name="Glass J.I."/>
            <person name="Rusch D."/>
            <person name="Podicherti R."/>
            <person name="Tsui H.-C.T."/>
            <person name="Winkler M.E."/>
        </authorList>
    </citation>
    <scope>NUCLEOTIDE SEQUENCE</scope>
</reference>
<dbReference type="GO" id="GO:0004553">
    <property type="term" value="F:hydrolase activity, hydrolyzing O-glycosyl compounds"/>
    <property type="evidence" value="ECO:0007669"/>
    <property type="project" value="InterPro"/>
</dbReference>
<dbReference type="Pfam" id="PF06452">
    <property type="entry name" value="CBM9_1"/>
    <property type="match status" value="1"/>
</dbReference>
<gene>
    <name evidence="2" type="ORF">METZ01_LOCUS82990</name>
</gene>
<dbReference type="Gene3D" id="2.60.40.1190">
    <property type="match status" value="1"/>
</dbReference>
<dbReference type="GO" id="GO:0030246">
    <property type="term" value="F:carbohydrate binding"/>
    <property type="evidence" value="ECO:0007669"/>
    <property type="project" value="InterPro"/>
</dbReference>
<organism evidence="2">
    <name type="scientific">marine metagenome</name>
    <dbReference type="NCBI Taxonomy" id="408172"/>
    <lineage>
        <taxon>unclassified sequences</taxon>
        <taxon>metagenomes</taxon>
        <taxon>ecological metagenomes</taxon>
    </lineage>
</organism>
<name>A0A381UPR1_9ZZZZ</name>
<dbReference type="PANTHER" id="PTHR35532:SF5">
    <property type="entry name" value="CARBOHYDRATE-BINDING DOMAIN-CONTAINING PROTEIN"/>
    <property type="match status" value="1"/>
</dbReference>
<evidence type="ECO:0000259" key="1">
    <source>
        <dbReference type="Pfam" id="PF06452"/>
    </source>
</evidence>
<dbReference type="CDD" id="cd09620">
    <property type="entry name" value="CBM9_like_3"/>
    <property type="match status" value="1"/>
</dbReference>
<dbReference type="InterPro" id="IPR010502">
    <property type="entry name" value="Carb-bd_dom_fam9"/>
</dbReference>